<reference evidence="1 2" key="1">
    <citation type="submission" date="2018-01" db="EMBL/GenBank/DDBJ databases">
        <authorList>
            <person name="Gaut B.S."/>
            <person name="Morton B.R."/>
            <person name="Clegg M.T."/>
            <person name="Duvall M.R."/>
        </authorList>
    </citation>
    <scope>NUCLEOTIDE SEQUENCE [LARGE SCALE GENOMIC DNA]</scope>
    <source>
        <strain evidence="1">Cupriavidus taiwanensis LMG 19425</strain>
        <plasmid evidence="2">Plasmid ii</plasmid>
    </source>
</reference>
<protein>
    <submittedName>
        <fullName evidence="1">Uncharacterized protein</fullName>
    </submittedName>
</protein>
<accession>A0A375IMT7</accession>
<gene>
    <name evidence="1" type="ORF">CT19425_MP70163</name>
</gene>
<sequence>MALALPVVPRHEGGDSTLKTILFLKLSAVALTGYLIISGADIAAPCPVALQRCELMASALTRLDGRRDPRIDRDRFLTFNTRESFDHLT</sequence>
<organism evidence="1 2">
    <name type="scientific">Cupriavidus taiwanensis</name>
    <dbReference type="NCBI Taxonomy" id="164546"/>
    <lineage>
        <taxon>Bacteria</taxon>
        <taxon>Pseudomonadati</taxon>
        <taxon>Pseudomonadota</taxon>
        <taxon>Betaproteobacteria</taxon>
        <taxon>Burkholderiales</taxon>
        <taxon>Burkholderiaceae</taxon>
        <taxon>Cupriavidus</taxon>
    </lineage>
</organism>
<keyword evidence="1" id="KW-0614">Plasmid</keyword>
<dbReference type="AlphaFoldDB" id="A0A375IMT7"/>
<name>A0A375IMT7_9BURK</name>
<geneLocation type="plasmid" evidence="1">
    <name>II</name>
</geneLocation>
<dbReference type="Proteomes" id="UP000255505">
    <property type="component" value="Plasmid II"/>
</dbReference>
<dbReference type="EMBL" id="LT991977">
    <property type="protein sequence ID" value="SPK76003.1"/>
    <property type="molecule type" value="Genomic_DNA"/>
</dbReference>
<evidence type="ECO:0000313" key="2">
    <source>
        <dbReference type="Proteomes" id="UP000255505"/>
    </source>
</evidence>
<evidence type="ECO:0000313" key="1">
    <source>
        <dbReference type="EMBL" id="SPK76003.1"/>
    </source>
</evidence>
<proteinExistence type="predicted"/>